<proteinExistence type="predicted"/>
<feature type="compositionally biased region" description="Acidic residues" evidence="1">
    <location>
        <begin position="250"/>
        <end position="270"/>
    </location>
</feature>
<dbReference type="GO" id="GO:0005634">
    <property type="term" value="C:nucleus"/>
    <property type="evidence" value="ECO:0007669"/>
    <property type="project" value="TreeGrafter"/>
</dbReference>
<feature type="compositionally biased region" description="Basic and acidic residues" evidence="1">
    <location>
        <begin position="204"/>
        <end position="230"/>
    </location>
</feature>
<accession>A0A426YXV5</accession>
<comment type="caution">
    <text evidence="2">The sequence shown here is derived from an EMBL/GenBank/DDBJ whole genome shotgun (WGS) entry which is preliminary data.</text>
</comment>
<organism evidence="2 3">
    <name type="scientific">Ensete ventricosum</name>
    <name type="common">Abyssinian banana</name>
    <name type="synonym">Musa ensete</name>
    <dbReference type="NCBI Taxonomy" id="4639"/>
    <lineage>
        <taxon>Eukaryota</taxon>
        <taxon>Viridiplantae</taxon>
        <taxon>Streptophyta</taxon>
        <taxon>Embryophyta</taxon>
        <taxon>Tracheophyta</taxon>
        <taxon>Spermatophyta</taxon>
        <taxon>Magnoliopsida</taxon>
        <taxon>Liliopsida</taxon>
        <taxon>Zingiberales</taxon>
        <taxon>Musaceae</taxon>
        <taxon>Ensete</taxon>
    </lineage>
</organism>
<dbReference type="PANTHER" id="PTHR34798:SF2">
    <property type="entry name" value="PROTEIN TIME FOR COFFEE"/>
    <property type="match status" value="1"/>
</dbReference>
<feature type="compositionally biased region" description="Pro residues" evidence="1">
    <location>
        <begin position="275"/>
        <end position="284"/>
    </location>
</feature>
<dbReference type="Proteomes" id="UP000287651">
    <property type="component" value="Unassembled WGS sequence"/>
</dbReference>
<feature type="compositionally biased region" description="Basic and acidic residues" evidence="1">
    <location>
        <begin position="238"/>
        <end position="249"/>
    </location>
</feature>
<dbReference type="AlphaFoldDB" id="A0A426YXV5"/>
<dbReference type="EMBL" id="AMZH03009576">
    <property type="protein sequence ID" value="RRT56555.1"/>
    <property type="molecule type" value="Genomic_DNA"/>
</dbReference>
<dbReference type="GO" id="GO:0042752">
    <property type="term" value="P:regulation of circadian rhythm"/>
    <property type="evidence" value="ECO:0007669"/>
    <property type="project" value="InterPro"/>
</dbReference>
<name>A0A426YXV5_ENSVE</name>
<gene>
    <name evidence="2" type="ORF">B296_00030943</name>
</gene>
<reference evidence="2 3" key="1">
    <citation type="journal article" date="2014" name="Agronomy (Basel)">
        <title>A Draft Genome Sequence for Ensete ventricosum, the Drought-Tolerant Tree Against Hunger.</title>
        <authorList>
            <person name="Harrison J."/>
            <person name="Moore K.A."/>
            <person name="Paszkiewicz K."/>
            <person name="Jones T."/>
            <person name="Grant M."/>
            <person name="Ambacheew D."/>
            <person name="Muzemil S."/>
            <person name="Studholme D.J."/>
        </authorList>
    </citation>
    <scope>NUCLEOTIDE SEQUENCE [LARGE SCALE GENOMIC DNA]</scope>
</reference>
<evidence type="ECO:0000256" key="1">
    <source>
        <dbReference type="SAM" id="MobiDB-lite"/>
    </source>
</evidence>
<evidence type="ECO:0000313" key="3">
    <source>
        <dbReference type="Proteomes" id="UP000287651"/>
    </source>
</evidence>
<dbReference type="InterPro" id="IPR039317">
    <property type="entry name" value="TIC"/>
</dbReference>
<dbReference type="PANTHER" id="PTHR34798">
    <property type="entry name" value="PROTEIN TIME FOR COFFEE"/>
    <property type="match status" value="1"/>
</dbReference>
<feature type="region of interest" description="Disordered" evidence="1">
    <location>
        <begin position="204"/>
        <end position="311"/>
    </location>
</feature>
<feature type="compositionally biased region" description="Low complexity" evidence="1">
    <location>
        <begin position="285"/>
        <end position="295"/>
    </location>
</feature>
<feature type="region of interest" description="Disordered" evidence="1">
    <location>
        <begin position="1"/>
        <end position="42"/>
    </location>
</feature>
<evidence type="ECO:0000313" key="2">
    <source>
        <dbReference type="EMBL" id="RRT56555.1"/>
    </source>
</evidence>
<sequence>MIVPLPAVRSPRARFPRGPVGRPRRCGDSGGATKHRGGQTRAPDVAGEVAGIRGAIHPGSVHVSVIFPVRRRVERRCLEHPRQLGRVGGARSVSDGVGVATMASHGWTVRCGGRSDGPRTEARVEGAIWIVGSFGSERDHSSGGGQRRRRRRRWRRVVEEEAEEQQRLQRLSWFGDSGLCFRVFVFFFSDFNFCRFDVSSAEKDGRMEMPETSRLRDRGLKKDRDRDRSGRSKRRRGDRLLHGSNRDRDDAEESSEESIDQDEDDEDEDLSVPVRLPPSSPPLLNPLAASSPQQNNHHHQHQQLSRKTFPPKVVKWKADEMIGFAVPRKARSGRR</sequence>
<protein>
    <submittedName>
        <fullName evidence="2">Uncharacterized protein</fullName>
    </submittedName>
</protein>